<gene>
    <name evidence="1" type="ORF">DB313_02895</name>
</gene>
<dbReference type="Proteomes" id="UP000275571">
    <property type="component" value="Chromosome"/>
</dbReference>
<keyword evidence="2" id="KW-1185">Reference proteome</keyword>
<name>A0A386PNX3_9SPIR</name>
<evidence type="ECO:0000313" key="1">
    <source>
        <dbReference type="EMBL" id="AYE36753.1"/>
    </source>
</evidence>
<dbReference type="EMBL" id="CP028884">
    <property type="protein sequence ID" value="AYE36753.1"/>
    <property type="molecule type" value="Genomic_DNA"/>
</dbReference>
<dbReference type="AlphaFoldDB" id="A0A386PNX3"/>
<sequence>MNLENMDEIWGLPVCCKSKNSIIENFTLSDKYKDQISSISYKDNIVLKLNDIVGSDDFNLKLFDNKIDFEGQVPLVLYSSNLDSLLEAEESIAFELKTIEQNESYSEPILKEFDELKTYKSYYEFSDYVNYCNESLMVRVSFKDDSLVIDADVDKIALLKKIISDNFCISKDKIIINSFNDYCIASLFPISFNAVLQGVLIATRLKRRVNIVYYKRHFLMSQDLRLKFSAVNCLSAENKLSKIILDVEINRPLNFLYKFYFNYLKHIFNNLFFDLSVHINFIESKSDVVFFYDNHFLFETSVYNFIYSNLYNLAVNFSVEPINYLLSHVKEEYDVFLKFFEQMNFKNSIMRKSSSISLNNTYGILDVRRKGIGFSFLDLDSIFVGSRQTISMSLHKNKLDVFIPYKVLDDNLINYLRNTLARDFGLSYDSVCFVVSDAFTDDIDYGALIKESYFIEREVLTVKDNLSLMIGENFKGEYPVVIEQDFSLNTDTKFKVACSLEIDIEMYSFKVTFSNVTFFVEYGNFDKIRLNNKRAFSVFSLAVNYVFGKINYGIDDSLTFEFIEDGEHFFSWRALFIASVSAIRTALIQAFDFNLSRIPIEIEDVLNSWSVRIDTN</sequence>
<dbReference type="KEGG" id="btur:DB313_02895"/>
<organism evidence="1 2">
    <name type="scientific">Borrelia turcica IST7</name>
    <dbReference type="NCBI Taxonomy" id="1104446"/>
    <lineage>
        <taxon>Bacteria</taxon>
        <taxon>Pseudomonadati</taxon>
        <taxon>Spirochaetota</taxon>
        <taxon>Spirochaetia</taxon>
        <taxon>Spirochaetales</taxon>
        <taxon>Borreliaceae</taxon>
        <taxon>Borrelia</taxon>
    </lineage>
</organism>
<dbReference type="OrthoDB" id="350018at2"/>
<proteinExistence type="predicted"/>
<accession>A0A386PNX3</accession>
<reference evidence="1 2" key="1">
    <citation type="journal article" date="2018" name="Infect. Genet. Evol.">
        <title>Genome-wide analysis of Borrelia turcica and 'Candidatus Borrelia tachyglossi' shows relapsing fever-like genomes with unique genomic links to Lyme disease Borrelia.</title>
        <authorList>
            <person name="Gofton A.W."/>
            <person name="Margos G."/>
            <person name="Fingerle V."/>
            <person name="Hepner S."/>
            <person name="Loh S.M."/>
            <person name="Ryan U."/>
            <person name="Irwin P."/>
            <person name="Oskam C.L."/>
        </authorList>
    </citation>
    <scope>NUCLEOTIDE SEQUENCE [LARGE SCALE GENOMIC DNA]</scope>
    <source>
        <strain evidence="1 2">IST7</strain>
    </source>
</reference>
<protein>
    <submittedName>
        <fullName evidence="1">Uncharacterized protein</fullName>
    </submittedName>
</protein>
<evidence type="ECO:0000313" key="2">
    <source>
        <dbReference type="Proteomes" id="UP000275571"/>
    </source>
</evidence>